<proteinExistence type="predicted"/>
<sequence length="1203" mass="124448">MRLSAVPVLVTFSLLIILSTLISSSSAIPSHEHTQTVSVARIRAPSLNNRASQKCSNTVACGRSQYCSSSGLCSIKQADGVACASDNVCSSGACDVATQQCGSVRLSVGTTCVAASDCATGSCFASKCQIKTPPGSFCYKDSNCQTSLCDLRASKCIKNPTLPLPLQPTVPWNKDLTDLNNLLPTSAAVLLWTDSGVVDLAPALLLAAMKTDLNFPTVVLSHSSWVGQIKCSTTLLEVPFKSAASYAFVSKHWNRKDAFMIVTRSEGCSAANSPDDRTFWLVKGLVFDDAHLTVDVTAVELAIEDAVGHIEIEFGGSKPTTTATTTTTTTKPTSTTIAPSTTTTIVATTASSVSSSKSSSSSVLPTTTTTPPTTTSTTTPASTTTTTTTTITTSTTAPTTTPPSTSTPTTSTSNSQSTTTSTSSSSLTSVGTLTSTSTTTISSSTTSTSTTATSSPYATPTPPSSTSCQLNPGACDGDFDRKLDDALGYYDFDNDFAGSIHDFISPDIDPSSLLDDFGSSATPGSQRRQLEAYIRKRGFGSWLKKAVTTVVKKAAAVVTQAVVATVKVAAKVLSYTPIGILVDAILSAWTPSVSGTIPLSWKPIKAFHSPWELQTRLLKVEKGSTYSTTKNKAGETQAYTEQMEKRKGTPQAKAKAQGSLEVFCVNCTIDGSFHYKGVLGFSLRQAEITKCTLDFDGKMDVQYNLGYEAHASLNFNVRKELGRIPLPGGFKIPKVVVIGPAAVFETAFDIKLDAEVDLILGAQVHVAPFQLHLDAVDKLKSRSSGGQVTFDTTADAKGVLFARASVGLPITLGVGIELTPIKKYKDLGFTMEPALIAAAMVASDANDYKEQGLNECDGMAWKLGTGVSFSANLFDFAKWPIAKINGPNLKEGCVKYPELPPPPPTPTTVVTVPTTAAATTTAATTTSASTTTAQSPSSSPSSPAFTPNAPAPPQSQGNCNSTGATTMCTFVQPDSADILQHHRGINGVWTAPCAGTGTVTLLGGAGGFTSDQGYHSPGYKATGAIKVAGKTLISAGTVFRVQVGGSGYVGYIDGTGQGGWPNGGAGAPAAGFGGYYYRRNVKRASDNDGGGGGGSTELIVAATGERVVVAGGGGGNGYSYARDAFNNFYPGQPQQDDQLMPSPLGGNAGQDSWANGGGGGGLVGGKAGTNGNGGYAGQSKGDTIAWGDNWLCGTALITFTCSA</sequence>
<comment type="caution">
    <text evidence="4">The sequence shown here is derived from an EMBL/GenBank/DDBJ whole genome shotgun (WGS) entry which is preliminary data.</text>
</comment>
<dbReference type="Proteomes" id="UP000078113">
    <property type="component" value="Unassembled WGS sequence"/>
</dbReference>
<dbReference type="PANTHER" id="PTHR16021:SF13">
    <property type="entry name" value="ETS DOMAIN-CONTAINING PROTEIN-RELATED"/>
    <property type="match status" value="1"/>
</dbReference>
<feature type="compositionally biased region" description="Low complexity" evidence="1">
    <location>
        <begin position="317"/>
        <end position="458"/>
    </location>
</feature>
<name>A0A8X7N6G9_9BASI</name>
<feature type="region of interest" description="Disordered" evidence="1">
    <location>
        <begin position="1131"/>
        <end position="1161"/>
    </location>
</feature>
<dbReference type="EMBL" id="LWDG02000174">
    <property type="protein sequence ID" value="KAE8268096.1"/>
    <property type="molecule type" value="Genomic_DNA"/>
</dbReference>
<reference evidence="4" key="1">
    <citation type="submission" date="2016-04" db="EMBL/GenBank/DDBJ databases">
        <authorList>
            <person name="Nguyen H.D."/>
            <person name="Samba Siva P."/>
            <person name="Cullis J."/>
            <person name="Levesque C.A."/>
            <person name="Hambleton S."/>
        </authorList>
    </citation>
    <scope>NUCLEOTIDE SEQUENCE</scope>
    <source>
        <strain evidence="4">DAOMC 236422</strain>
    </source>
</reference>
<dbReference type="PANTHER" id="PTHR16021">
    <property type="entry name" value="MANSC DOMAIN CONTAINING PROTEIN 1"/>
    <property type="match status" value="1"/>
</dbReference>
<evidence type="ECO:0000256" key="1">
    <source>
        <dbReference type="SAM" id="MobiDB-lite"/>
    </source>
</evidence>
<dbReference type="InterPro" id="IPR052660">
    <property type="entry name" value="Erythrocyte_Invasion_ImmMod"/>
</dbReference>
<dbReference type="InterPro" id="IPR054293">
    <property type="entry name" value="DUF7029"/>
</dbReference>
<dbReference type="AlphaFoldDB" id="A0A8X7N6G9"/>
<organism evidence="4 5">
    <name type="scientific">Tilletia walkeri</name>
    <dbReference type="NCBI Taxonomy" id="117179"/>
    <lineage>
        <taxon>Eukaryota</taxon>
        <taxon>Fungi</taxon>
        <taxon>Dikarya</taxon>
        <taxon>Basidiomycota</taxon>
        <taxon>Ustilaginomycotina</taxon>
        <taxon>Exobasidiomycetes</taxon>
        <taxon>Tilletiales</taxon>
        <taxon>Tilletiaceae</taxon>
        <taxon>Tilletia</taxon>
    </lineage>
</organism>
<accession>A0A8X7N6G9</accession>
<gene>
    <name evidence="4" type="ORF">A4X09_0g4242</name>
</gene>
<evidence type="ECO:0000313" key="4">
    <source>
        <dbReference type="EMBL" id="KAE8268096.1"/>
    </source>
</evidence>
<keyword evidence="2" id="KW-0732">Signal</keyword>
<reference evidence="4" key="2">
    <citation type="journal article" date="2019" name="IMA Fungus">
        <title>Genome sequencing and comparison of five Tilletia species to identify candidate genes for the detection of regulated species infecting wheat.</title>
        <authorList>
            <person name="Nguyen H.D.T."/>
            <person name="Sultana T."/>
            <person name="Kesanakurti P."/>
            <person name="Hambleton S."/>
        </authorList>
    </citation>
    <scope>NUCLEOTIDE SEQUENCE</scope>
    <source>
        <strain evidence="4">DAOMC 236422</strain>
    </source>
</reference>
<feature type="chain" id="PRO_5036448153" description="DUF7029 domain-containing protein" evidence="2">
    <location>
        <begin position="28"/>
        <end position="1203"/>
    </location>
</feature>
<feature type="domain" description="DUF7029" evidence="3">
    <location>
        <begin position="212"/>
        <end position="310"/>
    </location>
</feature>
<feature type="compositionally biased region" description="Low complexity" evidence="1">
    <location>
        <begin position="920"/>
        <end position="948"/>
    </location>
</feature>
<evidence type="ECO:0000313" key="5">
    <source>
        <dbReference type="Proteomes" id="UP000078113"/>
    </source>
</evidence>
<keyword evidence="5" id="KW-1185">Reference proteome</keyword>
<evidence type="ECO:0000259" key="3">
    <source>
        <dbReference type="Pfam" id="PF22974"/>
    </source>
</evidence>
<protein>
    <recommendedName>
        <fullName evidence="3">DUF7029 domain-containing protein</fullName>
    </recommendedName>
</protein>
<evidence type="ECO:0000256" key="2">
    <source>
        <dbReference type="SAM" id="SignalP"/>
    </source>
</evidence>
<feature type="region of interest" description="Disordered" evidence="1">
    <location>
        <begin position="920"/>
        <end position="960"/>
    </location>
</feature>
<dbReference type="Pfam" id="PF22974">
    <property type="entry name" value="DUF7029"/>
    <property type="match status" value="1"/>
</dbReference>
<feature type="signal peptide" evidence="2">
    <location>
        <begin position="1"/>
        <end position="27"/>
    </location>
</feature>
<feature type="region of interest" description="Disordered" evidence="1">
    <location>
        <begin position="315"/>
        <end position="472"/>
    </location>
</feature>